<keyword evidence="1" id="KW-0046">Antibiotic resistance</keyword>
<dbReference type="InterPro" id="IPR000335">
    <property type="entry name" value="Bleomycin-R"/>
</dbReference>
<reference evidence="3" key="1">
    <citation type="journal article" date="2013" name="Genome Announc.">
        <title>Draft Genome Sequence of Streptomyces bottropensis ATCC 25435, a Bottromycin-Producing Actinomycete.</title>
        <authorList>
            <person name="Zhang H."/>
            <person name="Zhou W."/>
            <person name="Zhuang Y."/>
            <person name="Liang X."/>
            <person name="Liu T."/>
        </authorList>
    </citation>
    <scope>NUCLEOTIDE SEQUENCE [LARGE SCALE GENOMIC DNA]</scope>
    <source>
        <strain evidence="3">ATCC 25435</strain>
    </source>
</reference>
<dbReference type="InterPro" id="IPR029068">
    <property type="entry name" value="Glyas_Bleomycin-R_OHBP_Dase"/>
</dbReference>
<dbReference type="AlphaFoldDB" id="M3F3A2"/>
<evidence type="ECO:0000313" key="3">
    <source>
        <dbReference type="Proteomes" id="UP000030760"/>
    </source>
</evidence>
<sequence length="237" mass="25939">MMGEKTIPILPCRTLQPVLDFYEALGFEVTFRQRSPNPYAVVERGGIELQFFGLKAFDPTRSFSTCYVITDDVDGLYTAFRSGLKETYGRIPTRGLPRLGPLKDMSYGVRQFLLTDPGGNCVRVGQPTSTDQSHRPAPKETFARALHHASLLADSKDDPAGAAKVVDRVLATAQKPAEPLLLRLLVLRADVAVRLGDEETATAALARAEAVPLTPAQRETAHDALLRLADLRGREPV</sequence>
<dbReference type="SUPFAM" id="SSF54593">
    <property type="entry name" value="Glyoxalase/Bleomycin resistance protein/Dihydroxybiphenyl dioxygenase"/>
    <property type="match status" value="1"/>
</dbReference>
<evidence type="ECO:0000256" key="1">
    <source>
        <dbReference type="ARBA" id="ARBA00023251"/>
    </source>
</evidence>
<proteinExistence type="predicted"/>
<dbReference type="CDD" id="cd08349">
    <property type="entry name" value="BLMA_like"/>
    <property type="match status" value="1"/>
</dbReference>
<protein>
    <recommendedName>
        <fullName evidence="4">Bleomycin resistance protein</fullName>
    </recommendedName>
</protein>
<evidence type="ECO:0000313" key="2">
    <source>
        <dbReference type="EMBL" id="EMF56038.1"/>
    </source>
</evidence>
<name>M3F3A2_9ACTN</name>
<dbReference type="GO" id="GO:0046677">
    <property type="term" value="P:response to antibiotic"/>
    <property type="evidence" value="ECO:0007669"/>
    <property type="project" value="UniProtKB-KW"/>
</dbReference>
<dbReference type="Gene3D" id="3.10.180.10">
    <property type="entry name" value="2,3-Dihydroxybiphenyl 1,2-Dioxygenase, domain 1"/>
    <property type="match status" value="1"/>
</dbReference>
<organism evidence="2 3">
    <name type="scientific">Streptomyces bottropensis ATCC 25435</name>
    <dbReference type="NCBI Taxonomy" id="1054862"/>
    <lineage>
        <taxon>Bacteria</taxon>
        <taxon>Bacillati</taxon>
        <taxon>Actinomycetota</taxon>
        <taxon>Actinomycetes</taxon>
        <taxon>Kitasatosporales</taxon>
        <taxon>Streptomycetaceae</taxon>
        <taxon>Streptomyces</taxon>
    </lineage>
</organism>
<accession>M3F3A2</accession>
<dbReference type="Proteomes" id="UP000030760">
    <property type="component" value="Unassembled WGS sequence"/>
</dbReference>
<evidence type="ECO:0008006" key="4">
    <source>
        <dbReference type="Google" id="ProtNLM"/>
    </source>
</evidence>
<gene>
    <name evidence="2" type="ORF">SBD_3351</name>
</gene>
<dbReference type="EMBL" id="KB405067">
    <property type="protein sequence ID" value="EMF56038.1"/>
    <property type="molecule type" value="Genomic_DNA"/>
</dbReference>